<dbReference type="Proteomes" id="UP000824120">
    <property type="component" value="Chromosome 9"/>
</dbReference>
<evidence type="ECO:0000313" key="2">
    <source>
        <dbReference type="Proteomes" id="UP000824120"/>
    </source>
</evidence>
<proteinExistence type="predicted"/>
<reference evidence="1 2" key="1">
    <citation type="submission" date="2020-09" db="EMBL/GenBank/DDBJ databases">
        <title>De no assembly of potato wild relative species, Solanum commersonii.</title>
        <authorList>
            <person name="Cho K."/>
        </authorList>
    </citation>
    <scope>NUCLEOTIDE SEQUENCE [LARGE SCALE GENOMIC DNA]</scope>
    <source>
        <strain evidence="1">LZ3.2</strain>
        <tissue evidence="1">Leaf</tissue>
    </source>
</reference>
<comment type="caution">
    <text evidence="1">The sequence shown here is derived from an EMBL/GenBank/DDBJ whole genome shotgun (WGS) entry which is preliminary data.</text>
</comment>
<protein>
    <submittedName>
        <fullName evidence="1">Uncharacterized protein</fullName>
    </submittedName>
</protein>
<organism evidence="1 2">
    <name type="scientific">Solanum commersonii</name>
    <name type="common">Commerson's wild potato</name>
    <name type="synonym">Commerson's nightshade</name>
    <dbReference type="NCBI Taxonomy" id="4109"/>
    <lineage>
        <taxon>Eukaryota</taxon>
        <taxon>Viridiplantae</taxon>
        <taxon>Streptophyta</taxon>
        <taxon>Embryophyta</taxon>
        <taxon>Tracheophyta</taxon>
        <taxon>Spermatophyta</taxon>
        <taxon>Magnoliopsida</taxon>
        <taxon>eudicotyledons</taxon>
        <taxon>Gunneridae</taxon>
        <taxon>Pentapetalae</taxon>
        <taxon>asterids</taxon>
        <taxon>lamiids</taxon>
        <taxon>Solanales</taxon>
        <taxon>Solanaceae</taxon>
        <taxon>Solanoideae</taxon>
        <taxon>Solaneae</taxon>
        <taxon>Solanum</taxon>
    </lineage>
</organism>
<accession>A0A9J5XFI8</accession>
<name>A0A9J5XFI8_SOLCO</name>
<dbReference type="AlphaFoldDB" id="A0A9J5XFI8"/>
<dbReference type="EMBL" id="JACXVP010000009">
    <property type="protein sequence ID" value="KAG5585950.1"/>
    <property type="molecule type" value="Genomic_DNA"/>
</dbReference>
<evidence type="ECO:0000313" key="1">
    <source>
        <dbReference type="EMBL" id="KAG5585950.1"/>
    </source>
</evidence>
<sequence length="110" mass="12748">MNFHIKIPIHVNKIAQTHQGVIIVPVQKDIGDRRENGRGSIAPNSNSEFPWIDFFIVMEIRRLQRSVLVKESLVVVEMEFSTKVHNFEYFFYSVENLLISIGIHSSFTCL</sequence>
<gene>
    <name evidence="1" type="ORF">H5410_046384</name>
</gene>
<keyword evidence="2" id="KW-1185">Reference proteome</keyword>